<organism evidence="2 3">
    <name type="scientific">Candidatus Manganitrophus noduliformans</name>
    <dbReference type="NCBI Taxonomy" id="2606439"/>
    <lineage>
        <taxon>Bacteria</taxon>
        <taxon>Pseudomonadati</taxon>
        <taxon>Nitrospirota</taxon>
        <taxon>Nitrospiria</taxon>
        <taxon>Candidatus Troglogloeales</taxon>
        <taxon>Candidatus Manganitrophaceae</taxon>
        <taxon>Candidatus Manganitrophus</taxon>
    </lineage>
</organism>
<name>A0A7X6DRJ5_9BACT</name>
<comment type="caution">
    <text evidence="2">The sequence shown here is derived from an EMBL/GenBank/DDBJ whole genome shotgun (WGS) entry which is preliminary data.</text>
</comment>
<dbReference type="InterPro" id="IPR009875">
    <property type="entry name" value="PilZ_domain"/>
</dbReference>
<gene>
    <name evidence="2" type="ORF">MNODULE_15105</name>
</gene>
<dbReference type="Pfam" id="PF07238">
    <property type="entry name" value="PilZ"/>
    <property type="match status" value="1"/>
</dbReference>
<evidence type="ECO:0000259" key="1">
    <source>
        <dbReference type="Pfam" id="PF07238"/>
    </source>
</evidence>
<protein>
    <submittedName>
        <fullName evidence="2">PilZ domain-containing protein</fullName>
    </submittedName>
</protein>
<dbReference type="Gene3D" id="2.40.10.220">
    <property type="entry name" value="predicted glycosyltransferase like domains"/>
    <property type="match status" value="1"/>
</dbReference>
<evidence type="ECO:0000313" key="3">
    <source>
        <dbReference type="Proteomes" id="UP000534783"/>
    </source>
</evidence>
<accession>A0A7X6DRJ5</accession>
<reference evidence="2 3" key="1">
    <citation type="journal article" date="2020" name="Nature">
        <title>Bacterial chemolithoautotrophy via manganese oxidation.</title>
        <authorList>
            <person name="Yu H."/>
            <person name="Leadbetter J.R."/>
        </authorList>
    </citation>
    <scope>NUCLEOTIDE SEQUENCE [LARGE SCALE GENOMIC DNA]</scope>
    <source>
        <strain evidence="2 3">Mn-1</strain>
    </source>
</reference>
<dbReference type="Proteomes" id="UP000534783">
    <property type="component" value="Unassembled WGS sequence"/>
</dbReference>
<dbReference type="GO" id="GO:0035438">
    <property type="term" value="F:cyclic-di-GMP binding"/>
    <property type="evidence" value="ECO:0007669"/>
    <property type="project" value="InterPro"/>
</dbReference>
<feature type="domain" description="PilZ" evidence="1">
    <location>
        <begin position="3"/>
        <end position="97"/>
    </location>
</feature>
<dbReference type="EMBL" id="VTOW01000003">
    <property type="protein sequence ID" value="NKE72076.1"/>
    <property type="molecule type" value="Genomic_DNA"/>
</dbReference>
<dbReference type="AlphaFoldDB" id="A0A7X6DRJ5"/>
<sequence length="112" mass="12712">MKQRKLRRYSIFVEAKIESNDFRVHGVAVNFSYKGVGVCCLTPLAPKSEVSLTFYFNDEQGAVHSESVNGIIRWAKNFGHLQTGGIEFSEEISEENHFVILSHIEMAKEFEG</sequence>
<keyword evidence="3" id="KW-1185">Reference proteome</keyword>
<proteinExistence type="predicted"/>
<dbReference type="SUPFAM" id="SSF141371">
    <property type="entry name" value="PilZ domain-like"/>
    <property type="match status" value="1"/>
</dbReference>
<dbReference type="RefSeq" id="WP_168061414.1">
    <property type="nucleotide sequence ID" value="NZ_VTOW01000003.1"/>
</dbReference>
<evidence type="ECO:0000313" key="2">
    <source>
        <dbReference type="EMBL" id="NKE72076.1"/>
    </source>
</evidence>